<evidence type="ECO:0000313" key="16">
    <source>
        <dbReference type="RefSeq" id="XP_031435351.1"/>
    </source>
</evidence>
<evidence type="ECO:0000256" key="11">
    <source>
        <dbReference type="PROSITE-ProRule" id="PRU10141"/>
    </source>
</evidence>
<keyword evidence="4" id="KW-0808">Transferase</keyword>
<dbReference type="FunFam" id="3.30.200.20:FF:000097">
    <property type="entry name" value="Probable serine/threonine-protein kinase nek1"/>
    <property type="match status" value="1"/>
</dbReference>
<keyword evidence="15" id="KW-1185">Reference proteome</keyword>
<dbReference type="SMART" id="SM00220">
    <property type="entry name" value="S_TKc"/>
    <property type="match status" value="1"/>
</dbReference>
<dbReference type="PANTHER" id="PTHR44899:SF1">
    <property type="entry name" value="SERINE_THREONINE-PROTEIN KINASE NEK5"/>
    <property type="match status" value="1"/>
</dbReference>
<dbReference type="PIRSF" id="PIRSF000615">
    <property type="entry name" value="TyrPK_CSF1-R"/>
    <property type="match status" value="1"/>
</dbReference>
<feature type="binding site" evidence="11">
    <location>
        <position position="34"/>
    </location>
    <ligand>
        <name>ATP</name>
        <dbReference type="ChEBI" id="CHEBI:30616"/>
    </ligand>
</feature>
<dbReference type="GeneID" id="116223316"/>
<dbReference type="InterPro" id="IPR017441">
    <property type="entry name" value="Protein_kinase_ATP_BS"/>
</dbReference>
<dbReference type="EC" id="2.7.11.1" evidence="2"/>
<evidence type="ECO:0000256" key="2">
    <source>
        <dbReference type="ARBA" id="ARBA00012513"/>
    </source>
</evidence>
<dbReference type="RefSeq" id="XP_031435351.1">
    <property type="nucleotide sequence ID" value="XM_031579491.1"/>
</dbReference>
<name>A0A6P8GE55_CLUHA</name>
<evidence type="ECO:0000256" key="5">
    <source>
        <dbReference type="ARBA" id="ARBA00022741"/>
    </source>
</evidence>
<dbReference type="InterPro" id="IPR051131">
    <property type="entry name" value="NEK_Ser/Thr_kinase_NIMA"/>
</dbReference>
<dbReference type="KEGG" id="char:116223316"/>
<feature type="region of interest" description="Disordered" evidence="13">
    <location>
        <begin position="254"/>
        <end position="305"/>
    </location>
</feature>
<evidence type="ECO:0000256" key="12">
    <source>
        <dbReference type="RuleBase" id="RU000304"/>
    </source>
</evidence>
<protein>
    <recommendedName>
        <fullName evidence="2">non-specific serine/threonine protein kinase</fullName>
        <ecNumber evidence="2">2.7.11.1</ecNumber>
    </recommendedName>
</protein>
<feature type="compositionally biased region" description="Basic and acidic residues" evidence="13">
    <location>
        <begin position="274"/>
        <end position="290"/>
    </location>
</feature>
<gene>
    <name evidence="16" type="primary">LOC116223316</name>
</gene>
<evidence type="ECO:0000256" key="8">
    <source>
        <dbReference type="ARBA" id="ARBA00047899"/>
    </source>
</evidence>
<keyword evidence="6 16" id="KW-0418">Kinase</keyword>
<reference evidence="16" key="1">
    <citation type="submission" date="2025-08" db="UniProtKB">
        <authorList>
            <consortium name="RefSeq"/>
        </authorList>
    </citation>
    <scope>IDENTIFICATION</scope>
</reference>
<dbReference type="Proteomes" id="UP000515152">
    <property type="component" value="Chromosome 2"/>
</dbReference>
<dbReference type="InterPro" id="IPR011009">
    <property type="entry name" value="Kinase-like_dom_sf"/>
</dbReference>
<dbReference type="OrthoDB" id="248923at2759"/>
<evidence type="ECO:0000256" key="13">
    <source>
        <dbReference type="SAM" id="MobiDB-lite"/>
    </source>
</evidence>
<organism evidence="15 16">
    <name type="scientific">Clupea harengus</name>
    <name type="common">Atlantic herring</name>
    <dbReference type="NCBI Taxonomy" id="7950"/>
    <lineage>
        <taxon>Eukaryota</taxon>
        <taxon>Metazoa</taxon>
        <taxon>Chordata</taxon>
        <taxon>Craniata</taxon>
        <taxon>Vertebrata</taxon>
        <taxon>Euteleostomi</taxon>
        <taxon>Actinopterygii</taxon>
        <taxon>Neopterygii</taxon>
        <taxon>Teleostei</taxon>
        <taxon>Clupei</taxon>
        <taxon>Clupeiformes</taxon>
        <taxon>Clupeoidei</taxon>
        <taxon>Clupeidae</taxon>
        <taxon>Clupea</taxon>
    </lineage>
</organism>
<dbReference type="PANTHER" id="PTHR44899">
    <property type="entry name" value="CAMK FAMILY PROTEIN KINASE"/>
    <property type="match status" value="1"/>
</dbReference>
<dbReference type="Gene3D" id="3.30.200.20">
    <property type="entry name" value="Phosphorylase Kinase, domain 1"/>
    <property type="match status" value="1"/>
</dbReference>
<evidence type="ECO:0000259" key="14">
    <source>
        <dbReference type="PROSITE" id="PS50011"/>
    </source>
</evidence>
<comment type="similarity">
    <text evidence="1">Belongs to the protein kinase superfamily. NEK Ser/Thr protein kinase family. NIMA subfamily.</text>
</comment>
<dbReference type="GO" id="GO:0005524">
    <property type="term" value="F:ATP binding"/>
    <property type="evidence" value="ECO:0007669"/>
    <property type="project" value="UniProtKB-UniRule"/>
</dbReference>
<keyword evidence="3 12" id="KW-0723">Serine/threonine-protein kinase</keyword>
<dbReference type="InterPro" id="IPR008271">
    <property type="entry name" value="Ser/Thr_kinase_AS"/>
</dbReference>
<evidence type="ECO:0000313" key="15">
    <source>
        <dbReference type="Proteomes" id="UP000515152"/>
    </source>
</evidence>
<dbReference type="CDD" id="cd08215">
    <property type="entry name" value="STKc_Nek"/>
    <property type="match status" value="1"/>
</dbReference>
<comment type="catalytic activity">
    <reaction evidence="8">
        <text>L-threonyl-[protein] + ATP = O-phospho-L-threonyl-[protein] + ADP + H(+)</text>
        <dbReference type="Rhea" id="RHEA:46608"/>
        <dbReference type="Rhea" id="RHEA-COMP:11060"/>
        <dbReference type="Rhea" id="RHEA-COMP:11605"/>
        <dbReference type="ChEBI" id="CHEBI:15378"/>
        <dbReference type="ChEBI" id="CHEBI:30013"/>
        <dbReference type="ChEBI" id="CHEBI:30616"/>
        <dbReference type="ChEBI" id="CHEBI:61977"/>
        <dbReference type="ChEBI" id="CHEBI:456216"/>
        <dbReference type="EC" id="2.7.11.1"/>
    </reaction>
</comment>
<feature type="domain" description="Protein kinase" evidence="14">
    <location>
        <begin position="4"/>
        <end position="231"/>
    </location>
</feature>
<dbReference type="SUPFAM" id="SSF56112">
    <property type="entry name" value="Protein kinase-like (PK-like)"/>
    <property type="match status" value="1"/>
</dbReference>
<dbReference type="GO" id="GO:0004674">
    <property type="term" value="F:protein serine/threonine kinase activity"/>
    <property type="evidence" value="ECO:0007669"/>
    <property type="project" value="UniProtKB-KW"/>
</dbReference>
<dbReference type="PROSITE" id="PS00107">
    <property type="entry name" value="PROTEIN_KINASE_ATP"/>
    <property type="match status" value="1"/>
</dbReference>
<evidence type="ECO:0000256" key="9">
    <source>
        <dbReference type="ARBA" id="ARBA00048679"/>
    </source>
</evidence>
<dbReference type="AlphaFoldDB" id="A0A6P8GE55"/>
<feature type="binding site" evidence="10">
    <location>
        <begin position="82"/>
        <end position="88"/>
    </location>
    <ligand>
        <name>ATP</name>
        <dbReference type="ChEBI" id="CHEBI:30616"/>
    </ligand>
</feature>
<keyword evidence="5 10" id="KW-0547">Nucleotide-binding</keyword>
<evidence type="ECO:0000256" key="6">
    <source>
        <dbReference type="ARBA" id="ARBA00022777"/>
    </source>
</evidence>
<keyword evidence="7 10" id="KW-0067">ATP-binding</keyword>
<proteinExistence type="inferred from homology"/>
<dbReference type="Gene3D" id="1.10.510.10">
    <property type="entry name" value="Transferase(Phosphotransferase) domain 1"/>
    <property type="match status" value="2"/>
</dbReference>
<accession>A0A6P8GE55</accession>
<dbReference type="PROSITE" id="PS50011">
    <property type="entry name" value="PROTEIN_KINASE_DOM"/>
    <property type="match status" value="1"/>
</dbReference>
<dbReference type="InterPro" id="IPR000719">
    <property type="entry name" value="Prot_kinase_dom"/>
</dbReference>
<evidence type="ECO:0000256" key="10">
    <source>
        <dbReference type="PIRSR" id="PIRSR000615-2"/>
    </source>
</evidence>
<evidence type="ECO:0000256" key="7">
    <source>
        <dbReference type="ARBA" id="ARBA00022840"/>
    </source>
</evidence>
<comment type="catalytic activity">
    <reaction evidence="9">
        <text>L-seryl-[protein] + ATP = O-phospho-L-seryl-[protein] + ADP + H(+)</text>
        <dbReference type="Rhea" id="RHEA:17989"/>
        <dbReference type="Rhea" id="RHEA-COMP:9863"/>
        <dbReference type="Rhea" id="RHEA-COMP:11604"/>
        <dbReference type="ChEBI" id="CHEBI:15378"/>
        <dbReference type="ChEBI" id="CHEBI:29999"/>
        <dbReference type="ChEBI" id="CHEBI:30616"/>
        <dbReference type="ChEBI" id="CHEBI:83421"/>
        <dbReference type="ChEBI" id="CHEBI:456216"/>
        <dbReference type="EC" id="2.7.11.1"/>
    </reaction>
</comment>
<dbReference type="Pfam" id="PF00069">
    <property type="entry name" value="Pkinase"/>
    <property type="match status" value="2"/>
</dbReference>
<evidence type="ECO:0000256" key="3">
    <source>
        <dbReference type="ARBA" id="ARBA00022527"/>
    </source>
</evidence>
<sequence>MNNYELLRQIGQGAFGKALLARARGDGGGVCVVKEVNLRKMSAREREASQKEVVLLSHMKHPNIVSFITAFQESVCLYIVMEYCDGGDLMKRIHMQKGQPFTEEQIMGWFVQICLGLKHIHDRKVLHRDIKAQNIFLAHGGLRVKLGDFGIAKRLNRDIWSLGCVLYELCTLKHPFEACSLRQLVASICRGRYAPVPAHFSTGLRQLIGQLFKVRPRERPSINSLLKLPVLESRIKQHLPTEVLEEEFSHTVLHNQRPAESNRCPQNHGAQPRAPERPQVKPPRPERREAFPNPRDAPRMSLNVY</sequence>
<evidence type="ECO:0000256" key="1">
    <source>
        <dbReference type="ARBA" id="ARBA00010886"/>
    </source>
</evidence>
<dbReference type="PROSITE" id="PS00108">
    <property type="entry name" value="PROTEIN_KINASE_ST"/>
    <property type="match status" value="1"/>
</dbReference>
<evidence type="ECO:0000256" key="4">
    <source>
        <dbReference type="ARBA" id="ARBA00022679"/>
    </source>
</evidence>